<proteinExistence type="predicted"/>
<name>A0A133ZV16_9FIRM</name>
<feature type="transmembrane region" description="Helical" evidence="1">
    <location>
        <begin position="684"/>
        <end position="704"/>
    </location>
</feature>
<reference evidence="3" key="1">
    <citation type="submission" date="2016-01" db="EMBL/GenBank/DDBJ databases">
        <authorList>
            <person name="Mitreva M."/>
            <person name="Pepin K.H."/>
            <person name="Mihindukulasuriya K.A."/>
            <person name="Fulton R."/>
            <person name="Fronick C."/>
            <person name="O'Laughlin M."/>
            <person name="Miner T."/>
            <person name="Herter B."/>
            <person name="Rosa B.A."/>
            <person name="Cordes M."/>
            <person name="Tomlinson C."/>
            <person name="Wollam A."/>
            <person name="Palsikar V.B."/>
            <person name="Mardis E.R."/>
            <person name="Wilson R.K."/>
        </authorList>
    </citation>
    <scope>NUCLEOTIDE SEQUENCE [LARGE SCALE GENOMIC DNA]</scope>
    <source>
        <strain evidence="3">DNF00896</strain>
    </source>
</reference>
<protein>
    <submittedName>
        <fullName evidence="2">Uncharacterized protein</fullName>
    </submittedName>
</protein>
<gene>
    <name evidence="2" type="ORF">HMPREF1866_00937</name>
</gene>
<evidence type="ECO:0000313" key="2">
    <source>
        <dbReference type="EMBL" id="KXB59274.1"/>
    </source>
</evidence>
<dbReference type="EMBL" id="LSDA01000036">
    <property type="protein sequence ID" value="KXB59274.1"/>
    <property type="molecule type" value="Genomic_DNA"/>
</dbReference>
<keyword evidence="1" id="KW-0472">Membrane</keyword>
<organism evidence="2 3">
    <name type="scientific">Lachnoanaerobaculum saburreum</name>
    <dbReference type="NCBI Taxonomy" id="467210"/>
    <lineage>
        <taxon>Bacteria</taxon>
        <taxon>Bacillati</taxon>
        <taxon>Bacillota</taxon>
        <taxon>Clostridia</taxon>
        <taxon>Lachnospirales</taxon>
        <taxon>Lachnospiraceae</taxon>
        <taxon>Lachnoanaerobaculum</taxon>
    </lineage>
</organism>
<dbReference type="AlphaFoldDB" id="A0A133ZV16"/>
<dbReference type="RefSeq" id="WP_060930811.1">
    <property type="nucleotide sequence ID" value="NZ_KQ959796.1"/>
</dbReference>
<evidence type="ECO:0000256" key="1">
    <source>
        <dbReference type="SAM" id="Phobius"/>
    </source>
</evidence>
<keyword evidence="1" id="KW-1133">Transmembrane helix</keyword>
<keyword evidence="3" id="KW-1185">Reference proteome</keyword>
<dbReference type="PATRIC" id="fig|467210.3.peg.926"/>
<dbReference type="STRING" id="467210.HMPREF1866_00937"/>
<dbReference type="Proteomes" id="UP000070394">
    <property type="component" value="Unassembled WGS sequence"/>
</dbReference>
<accession>A0A133ZV16</accession>
<feature type="transmembrane region" description="Helical" evidence="1">
    <location>
        <begin position="619"/>
        <end position="643"/>
    </location>
</feature>
<evidence type="ECO:0000313" key="3">
    <source>
        <dbReference type="Proteomes" id="UP000070394"/>
    </source>
</evidence>
<comment type="caution">
    <text evidence="2">The sequence shown here is derived from an EMBL/GenBank/DDBJ whole genome shotgun (WGS) entry which is preliminary data.</text>
</comment>
<keyword evidence="1" id="KW-0812">Transmembrane</keyword>
<dbReference type="OrthoDB" id="1692525at2"/>
<sequence length="805" mass="88821">MGAGKYAEVNNIIELENIEIEVVTDPKEIYTEANELESIIFDLNSRIEMLSSKADKWDCLVALGSGIVCGIIDMFCVGEFSLAHGRDISSKNVDDLVKKISKMMGCESDDLKSCVKFLEDKFPIPADGNTPDFGGGLQHHLRDFAHHPTIVGLVFSLLTQFTYKSYGTDVLGNFIIVDIPQRSRIFIGENNSSKIINGTLVWFFHLISDIAGSSSTAGLSGGTGIPGPILSIAKEISVLPFFKNLKMNDMSISELLSKLFNGTLLAEHDDKGKIIKDSVVKLDFRGEMGIAVELGKQAIPVIANECIVRTFYMIRQLAQQIKQINVRSIDDFKKIDIKKILPVDSPTLTRMLTIATGVFTALDVSEAVITNKCWVSINYVGVGRFALALEGEMVWVLKRRNLRKIRDMYEKFYRNVFADIDKRIYERIGEGMEYDKFGLNEEQTEILYNMEYYKTVNDIECTKVPVGGEKIRELKREWIEEWKAYMTAGFSGFMNTGNAELNWYTLEELDGKIKDNDPKKPWFRLVLLEAMLFEPYYPMSTETDKKGNEVPTKKYSKLNSPIAGYKKGEGDKYLEERFASVHQLSGYLNRLRKCYDKVIFELNDVLKTAITSIVITSGITILAVATAGAFAPAIAVTLVGANFTGLSGAALTSACLAYLGGGAIAAGGFGMAGGTIAIVGGGAVLGLGVGAGVGGAAGAASLMGKKNTIMQSAKLLVSVREVFLNDEKDLEYSNTVYEKYVQTIQDIEKGLVELRLKADTADNIEKKKLKAEIKSAEETAKAMKIAMKSMNRYISSYEVGMGIKR</sequence>